<accession>W2C3L8</accession>
<evidence type="ECO:0000256" key="17">
    <source>
        <dbReference type="HAMAP-Rule" id="MF_02089"/>
    </source>
</evidence>
<feature type="region of interest" description="Disordered" evidence="18">
    <location>
        <begin position="193"/>
        <end position="212"/>
    </location>
</feature>
<dbReference type="GO" id="GO:0052693">
    <property type="term" value="F:epoxyqueuosine reductase activity"/>
    <property type="evidence" value="ECO:0007669"/>
    <property type="project" value="UniProtKB-UniRule"/>
</dbReference>
<proteinExistence type="inferred from homology"/>
<evidence type="ECO:0000256" key="12">
    <source>
        <dbReference type="ARBA" id="ARBA00023014"/>
    </source>
</evidence>
<evidence type="ECO:0000256" key="6">
    <source>
        <dbReference type="ARBA" id="ARBA00022485"/>
    </source>
</evidence>
<evidence type="ECO:0000256" key="10">
    <source>
        <dbReference type="ARBA" id="ARBA00023002"/>
    </source>
</evidence>
<evidence type="ECO:0000256" key="16">
    <source>
        <dbReference type="ARBA" id="ARBA00047415"/>
    </source>
</evidence>
<keyword evidence="10 17" id="KW-0560">Oxidoreductase</keyword>
<comment type="similarity">
    <text evidence="3 17">Belongs to the QueH family.</text>
</comment>
<evidence type="ECO:0000256" key="2">
    <source>
        <dbReference type="ARBA" id="ARBA00004691"/>
    </source>
</evidence>
<dbReference type="PATRIC" id="fig|1411148.3.peg.1415"/>
<dbReference type="GO" id="GO:0051539">
    <property type="term" value="F:4 iron, 4 sulfur cluster binding"/>
    <property type="evidence" value="ECO:0007669"/>
    <property type="project" value="UniProtKB-UniRule"/>
</dbReference>
<keyword evidence="12 17" id="KW-0411">Iron-sulfur</keyword>
<keyword evidence="9 17" id="KW-0671">Queuosine biosynthesis</keyword>
<protein>
    <recommendedName>
        <fullName evidence="5 17">Epoxyqueuosine reductase QueH</fullName>
        <ecNumber evidence="4 17">1.17.99.6</ecNumber>
    </recommendedName>
    <alternativeName>
        <fullName evidence="15 17">Queuosine biosynthesis protein QueH</fullName>
    </alternativeName>
</protein>
<keyword evidence="8 17" id="KW-0479">Metal-binding</keyword>
<dbReference type="Proteomes" id="UP000018837">
    <property type="component" value="Unassembled WGS sequence"/>
</dbReference>
<evidence type="ECO:0000256" key="18">
    <source>
        <dbReference type="SAM" id="MobiDB-lite"/>
    </source>
</evidence>
<dbReference type="GO" id="GO:0008616">
    <property type="term" value="P:tRNA queuosine(34) biosynthetic process"/>
    <property type="evidence" value="ECO:0007669"/>
    <property type="project" value="UniProtKB-UniRule"/>
</dbReference>
<reference evidence="19 20" key="1">
    <citation type="submission" date="2013-11" db="EMBL/GenBank/DDBJ databases">
        <title>Single cell genomics of uncultured Tannerella BU063 (oral taxon 286).</title>
        <authorList>
            <person name="Beall C.J."/>
            <person name="Campbell A.G."/>
            <person name="Griffen A.L."/>
            <person name="Podar M."/>
            <person name="Leys E.J."/>
        </authorList>
    </citation>
    <scope>NUCLEOTIDE SEQUENCE [LARGE SCALE GENOMIC DNA]</scope>
    <source>
        <strain evidence="19">Cell 2</strain>
    </source>
</reference>
<evidence type="ECO:0000256" key="5">
    <source>
        <dbReference type="ARBA" id="ARBA00016895"/>
    </source>
</evidence>
<sequence length="212" mass="24246">MKQKKSPFIVPDGADRVLLHACCAPCSSAILEWMLAHGLHPTLIFCNPNIFPLEEYTKRKAELQRHALRLGVPFTDADYDHAAWRQRVRGLEHEPERGARCQMCFAVRLETVARYAHEHDFPVFTTTLASSRWKSLEQITAAGEAAAARYPGLTFWAQNWRKGGLSDRRNALIKEYNFYNQNYCGCEFSIRPESQNPSSNEQSERTESQLNA</sequence>
<keyword evidence="14 17" id="KW-0676">Redox-active center</keyword>
<feature type="binding site" evidence="17">
    <location>
        <position position="104"/>
    </location>
    <ligand>
        <name>[4Fe-4S] cluster</name>
        <dbReference type="ChEBI" id="CHEBI:49883"/>
    </ligand>
</feature>
<keyword evidence="6 17" id="KW-0004">4Fe-4S</keyword>
<evidence type="ECO:0000256" key="14">
    <source>
        <dbReference type="ARBA" id="ARBA00023284"/>
    </source>
</evidence>
<organism evidence="19 20">
    <name type="scientific">Tannerella sp. oral taxon BU063 isolate Cell 2</name>
    <dbReference type="NCBI Taxonomy" id="1411148"/>
    <lineage>
        <taxon>Bacteria</taxon>
        <taxon>Pseudomonadati</taxon>
        <taxon>Bacteroidota</taxon>
        <taxon>Bacteroidia</taxon>
        <taxon>Bacteroidales</taxon>
        <taxon>Tannerellaceae</taxon>
        <taxon>Tannerella</taxon>
    </lineage>
</organism>
<evidence type="ECO:0000256" key="11">
    <source>
        <dbReference type="ARBA" id="ARBA00023004"/>
    </source>
</evidence>
<comment type="catalytic activity">
    <reaction evidence="16 17">
        <text>epoxyqueuosine(34) in tRNA + AH2 = queuosine(34) in tRNA + A + H2O</text>
        <dbReference type="Rhea" id="RHEA:32159"/>
        <dbReference type="Rhea" id="RHEA-COMP:18571"/>
        <dbReference type="Rhea" id="RHEA-COMP:18582"/>
        <dbReference type="ChEBI" id="CHEBI:13193"/>
        <dbReference type="ChEBI" id="CHEBI:15377"/>
        <dbReference type="ChEBI" id="CHEBI:17499"/>
        <dbReference type="ChEBI" id="CHEBI:194431"/>
        <dbReference type="ChEBI" id="CHEBI:194443"/>
        <dbReference type="EC" id="1.17.99.6"/>
    </reaction>
</comment>
<dbReference type="GO" id="GO:0046872">
    <property type="term" value="F:metal ion binding"/>
    <property type="evidence" value="ECO:0007669"/>
    <property type="project" value="UniProtKB-KW"/>
</dbReference>
<dbReference type="PANTHER" id="PTHR36701:SF1">
    <property type="entry name" value="EPOXYQUEUOSINE REDUCTASE QUEH"/>
    <property type="match status" value="1"/>
</dbReference>
<feature type="binding site" evidence="17">
    <location>
        <position position="101"/>
    </location>
    <ligand>
        <name>[4Fe-4S] cluster</name>
        <dbReference type="ChEBI" id="CHEBI:49883"/>
    </ligand>
</feature>
<feature type="disulfide bond" description="Redox-active" evidence="17">
    <location>
        <begin position="184"/>
        <end position="186"/>
    </location>
</feature>
<keyword evidence="7 17" id="KW-0819">tRNA processing</keyword>
<dbReference type="HAMAP" id="MF_02089">
    <property type="entry name" value="QueH"/>
    <property type="match status" value="1"/>
</dbReference>
<comment type="caution">
    <text evidence="19">The sequence shown here is derived from an EMBL/GenBank/DDBJ whole genome shotgun (WGS) entry which is preliminary data.</text>
</comment>
<keyword evidence="11 17" id="KW-0408">Iron</keyword>
<evidence type="ECO:0000256" key="3">
    <source>
        <dbReference type="ARBA" id="ARBA00008207"/>
    </source>
</evidence>
<evidence type="ECO:0000256" key="4">
    <source>
        <dbReference type="ARBA" id="ARBA00012622"/>
    </source>
</evidence>
<feature type="compositionally biased region" description="Basic and acidic residues" evidence="18">
    <location>
        <begin position="202"/>
        <end position="212"/>
    </location>
</feature>
<evidence type="ECO:0000313" key="19">
    <source>
        <dbReference type="EMBL" id="ETK01648.1"/>
    </source>
</evidence>
<evidence type="ECO:0000256" key="9">
    <source>
        <dbReference type="ARBA" id="ARBA00022785"/>
    </source>
</evidence>
<dbReference type="UniPathway" id="UPA00392"/>
<evidence type="ECO:0000256" key="8">
    <source>
        <dbReference type="ARBA" id="ARBA00022723"/>
    </source>
</evidence>
<gene>
    <name evidence="17" type="primary">queH</name>
    <name evidence="19" type="ORF">N425_08965</name>
</gene>
<dbReference type="PANTHER" id="PTHR36701">
    <property type="entry name" value="EPOXYQUEUOSINE REDUCTASE QUEH"/>
    <property type="match status" value="1"/>
</dbReference>
<evidence type="ECO:0000256" key="1">
    <source>
        <dbReference type="ARBA" id="ARBA00002268"/>
    </source>
</evidence>
<feature type="binding site" evidence="17">
    <location>
        <position position="22"/>
    </location>
    <ligand>
        <name>[4Fe-4S] cluster</name>
        <dbReference type="ChEBI" id="CHEBI:49883"/>
    </ligand>
</feature>
<name>W2C3L8_9BACT</name>
<dbReference type="AlphaFoldDB" id="W2C3L8"/>
<evidence type="ECO:0000313" key="20">
    <source>
        <dbReference type="Proteomes" id="UP000018837"/>
    </source>
</evidence>
<comment type="pathway">
    <text evidence="2 17">tRNA modification; tRNA-queuosine biosynthesis.</text>
</comment>
<dbReference type="SUPFAM" id="SSF52402">
    <property type="entry name" value="Adenine nucleotide alpha hydrolases-like"/>
    <property type="match status" value="1"/>
</dbReference>
<keyword evidence="13 17" id="KW-1015">Disulfide bond</keyword>
<dbReference type="InterPro" id="IPR003828">
    <property type="entry name" value="QueH"/>
</dbReference>
<dbReference type="EMBL" id="AYUF01000469">
    <property type="protein sequence ID" value="ETK01648.1"/>
    <property type="molecule type" value="Genomic_DNA"/>
</dbReference>
<comment type="function">
    <text evidence="1 17">Catalyzes the conversion of epoxyqueuosine (oQ) to queuosine (Q), which is a hypermodified base found in the wobble positions of tRNA(Asp), tRNA(Asn), tRNA(His) and tRNA(Tyr).</text>
</comment>
<dbReference type="Pfam" id="PF02677">
    <property type="entry name" value="QueH"/>
    <property type="match status" value="1"/>
</dbReference>
<evidence type="ECO:0000256" key="7">
    <source>
        <dbReference type="ARBA" id="ARBA00022694"/>
    </source>
</evidence>
<dbReference type="EC" id="1.17.99.6" evidence="4 17"/>
<evidence type="ECO:0000256" key="15">
    <source>
        <dbReference type="ARBA" id="ARBA00031446"/>
    </source>
</evidence>
<feature type="binding site" evidence="17">
    <location>
        <position position="23"/>
    </location>
    <ligand>
        <name>[4Fe-4S] cluster</name>
        <dbReference type="ChEBI" id="CHEBI:49883"/>
    </ligand>
</feature>
<evidence type="ECO:0000256" key="13">
    <source>
        <dbReference type="ARBA" id="ARBA00023157"/>
    </source>
</evidence>